<evidence type="ECO:0000313" key="13">
    <source>
        <dbReference type="EMBL" id="VEU37474.1"/>
    </source>
</evidence>
<dbReference type="InterPro" id="IPR019734">
    <property type="entry name" value="TPR_rpt"/>
</dbReference>
<dbReference type="Proteomes" id="UP000291116">
    <property type="component" value="Unassembled WGS sequence"/>
</dbReference>
<feature type="compositionally biased region" description="Acidic residues" evidence="10">
    <location>
        <begin position="710"/>
        <end position="731"/>
    </location>
</feature>
<keyword evidence="9" id="KW-0802">TPR repeat</keyword>
<evidence type="ECO:0000256" key="8">
    <source>
        <dbReference type="ARBA" id="ARBA00037040"/>
    </source>
</evidence>
<dbReference type="Pfam" id="PF23231">
    <property type="entry name" value="HAT_Syf1_CNRKL1_C"/>
    <property type="match status" value="1"/>
</dbReference>
<dbReference type="Gene3D" id="1.25.40.10">
    <property type="entry name" value="Tetratricopeptide repeat domain"/>
    <property type="match status" value="3"/>
</dbReference>
<comment type="subcellular location">
    <subcellularLocation>
        <location evidence="1">Nucleus</location>
    </subcellularLocation>
</comment>
<dbReference type="SMART" id="SM00386">
    <property type="entry name" value="HAT"/>
    <property type="match status" value="13"/>
</dbReference>
<organism evidence="13 14">
    <name type="scientific">Pseudo-nitzschia multistriata</name>
    <dbReference type="NCBI Taxonomy" id="183589"/>
    <lineage>
        <taxon>Eukaryota</taxon>
        <taxon>Sar</taxon>
        <taxon>Stramenopiles</taxon>
        <taxon>Ochrophyta</taxon>
        <taxon>Bacillariophyta</taxon>
        <taxon>Bacillariophyceae</taxon>
        <taxon>Bacillariophycidae</taxon>
        <taxon>Bacillariales</taxon>
        <taxon>Bacillariaceae</taxon>
        <taxon>Pseudo-nitzschia</taxon>
    </lineage>
</organism>
<dbReference type="PANTHER" id="PTHR11246:SF3">
    <property type="entry name" value="CROOKED NECK-LIKE PROTEIN 1"/>
    <property type="match status" value="1"/>
</dbReference>
<keyword evidence="4" id="KW-0747">Spliceosome</keyword>
<dbReference type="PANTHER" id="PTHR11246">
    <property type="entry name" value="PRE-MRNA SPLICING FACTOR"/>
    <property type="match status" value="1"/>
</dbReference>
<evidence type="ECO:0000256" key="10">
    <source>
        <dbReference type="SAM" id="MobiDB-lite"/>
    </source>
</evidence>
<dbReference type="GO" id="GO:0071014">
    <property type="term" value="C:post-mRNA release spliceosomal complex"/>
    <property type="evidence" value="ECO:0007669"/>
    <property type="project" value="TreeGrafter"/>
</dbReference>
<dbReference type="InterPro" id="IPR045075">
    <property type="entry name" value="Syf1-like"/>
</dbReference>
<evidence type="ECO:0000256" key="7">
    <source>
        <dbReference type="ARBA" id="ARBA00023242"/>
    </source>
</evidence>
<feature type="domain" description="Pre-mRNA-splicing factor Syf1/CRNKL1-like C-terminal HAT-repeats" evidence="11">
    <location>
        <begin position="387"/>
        <end position="575"/>
    </location>
</feature>
<keyword evidence="7" id="KW-0539">Nucleus</keyword>
<keyword evidence="14" id="KW-1185">Reference proteome</keyword>
<dbReference type="InterPro" id="IPR003107">
    <property type="entry name" value="HAT"/>
</dbReference>
<comment type="similarity">
    <text evidence="2">Belongs to the crooked-neck family.</text>
</comment>
<dbReference type="InterPro" id="IPR055430">
    <property type="entry name" value="HAT_Syf1_CNRKL1_C"/>
</dbReference>
<comment type="function">
    <text evidence="8">Involved in pre-mRNA splicing and cell cycle progression. Required for the spliceosome assembly and initiation of the DNA replication.</text>
</comment>
<dbReference type="GO" id="GO:0000974">
    <property type="term" value="C:Prp19 complex"/>
    <property type="evidence" value="ECO:0007669"/>
    <property type="project" value="TreeGrafter"/>
</dbReference>
<sequence>MSNRNVSQVKNRAPAPIQISAEQLLRESADRQEVLKVDPVVQIHDAEEYQSYLRDRRKHYEDNIRYRREHIGNWVKYAKLEEDHKEFERARSIYERALEVEPRSAELWLRYAQFEMRNEFLNHARNVLDRAVQLLPRTDFLWYKYVYMEELVRDIPKCRSVFERWMKWMPDDNAWMAYARFETRCGGSSGGLDRAEAVMRRYVNAYPSPKSFMKFAKWAEYEAKNVDLARTIWEASLSELEPEESKQARVFARFAAFEERQGEYVRARVIYKHAIVLLRLEELEKIKAEQSSRTMEQDDDIPDWELDQRKDLYKAYLTFEKKHGDRQGIERVLLTKQRREYNERVEKDPYDYDAWFEFAKLEEDSTLLDAGTDNHHRAGDPAAVREVYERAVAQVPPGNTGEKEHWKRYIYLWIYYATYEELTNRDLERASEIYQTCLDHVIPHKQFSFSKVWIYAAKLQIRRKNLTAARKLLGRAIGMCKGKERIFKEYIAIEMSLGEIDRCRTLYNNYLKAMPQNCEAWSKYAELEKSLGESERCRAILSLAISQPSLDMPEVLWKSFIDFEIEEGEAGNARKLYERLLEKTSHVKVWISYAQFEAGEIGEGMPKVRTILEKAYNELKEDGLKEERVLLLDSWRALEQQKGDADSLSAVEKRLPRRVKRKRMRKDGDGNDLGWEEYFDYQFPDDDDQGASNLKILEMAAKWKRKHDDSDDDSDDDDDDDDDDSDDDDDE</sequence>
<evidence type="ECO:0000256" key="9">
    <source>
        <dbReference type="PROSITE-ProRule" id="PRU00339"/>
    </source>
</evidence>
<evidence type="ECO:0000256" key="1">
    <source>
        <dbReference type="ARBA" id="ARBA00004123"/>
    </source>
</evidence>
<dbReference type="AlphaFoldDB" id="A0A448Z620"/>
<keyword evidence="5" id="KW-0677">Repeat</keyword>
<evidence type="ECO:0000256" key="3">
    <source>
        <dbReference type="ARBA" id="ARBA00022664"/>
    </source>
</evidence>
<accession>A0A448Z620</accession>
<evidence type="ECO:0000256" key="2">
    <source>
        <dbReference type="ARBA" id="ARBA00008644"/>
    </source>
</evidence>
<dbReference type="OrthoDB" id="541719at2759"/>
<dbReference type="InterPro" id="IPR011990">
    <property type="entry name" value="TPR-like_helical_dom_sf"/>
</dbReference>
<dbReference type="GO" id="GO:0000245">
    <property type="term" value="P:spliceosomal complex assembly"/>
    <property type="evidence" value="ECO:0007669"/>
    <property type="project" value="TreeGrafter"/>
</dbReference>
<dbReference type="GO" id="GO:0071011">
    <property type="term" value="C:precatalytic spliceosome"/>
    <property type="evidence" value="ECO:0007669"/>
    <property type="project" value="TreeGrafter"/>
</dbReference>
<dbReference type="Pfam" id="PF23233">
    <property type="entry name" value="HAT_Syf1_CNRKL1_N"/>
    <property type="match status" value="1"/>
</dbReference>
<dbReference type="SUPFAM" id="SSF48452">
    <property type="entry name" value="TPR-like"/>
    <property type="match status" value="3"/>
</dbReference>
<evidence type="ECO:0000259" key="11">
    <source>
        <dbReference type="Pfam" id="PF23231"/>
    </source>
</evidence>
<protein>
    <submittedName>
        <fullName evidence="13">Uncharacterized protein</fullName>
    </submittedName>
</protein>
<feature type="region of interest" description="Disordered" evidence="10">
    <location>
        <begin position="703"/>
        <end position="731"/>
    </location>
</feature>
<feature type="domain" description="Pre-mRNA-splicing factor Syf1-like N-terminal HAT-repeats" evidence="12">
    <location>
        <begin position="59"/>
        <end position="207"/>
    </location>
</feature>
<dbReference type="InterPro" id="IPR055433">
    <property type="entry name" value="HAT_Syf1-like_N"/>
</dbReference>
<evidence type="ECO:0000256" key="6">
    <source>
        <dbReference type="ARBA" id="ARBA00023187"/>
    </source>
</evidence>
<name>A0A448Z620_9STRA</name>
<keyword evidence="3" id="KW-0507">mRNA processing</keyword>
<reference evidence="13 14" key="1">
    <citation type="submission" date="2019-01" db="EMBL/GenBank/DDBJ databases">
        <authorList>
            <person name="Ferrante I. M."/>
        </authorList>
    </citation>
    <scope>NUCLEOTIDE SEQUENCE [LARGE SCALE GENOMIC DNA]</scope>
    <source>
        <strain evidence="13 14">B856</strain>
    </source>
</reference>
<gene>
    <name evidence="13" type="ORF">PSNMU_V1.4_AUG-EV-PASAV3_0042930</name>
</gene>
<dbReference type="GO" id="GO:0071007">
    <property type="term" value="C:U2-type catalytic step 2 spliceosome"/>
    <property type="evidence" value="ECO:0007669"/>
    <property type="project" value="TreeGrafter"/>
</dbReference>
<evidence type="ECO:0000256" key="5">
    <source>
        <dbReference type="ARBA" id="ARBA00022737"/>
    </source>
</evidence>
<evidence type="ECO:0000256" key="4">
    <source>
        <dbReference type="ARBA" id="ARBA00022728"/>
    </source>
</evidence>
<dbReference type="PROSITE" id="PS50005">
    <property type="entry name" value="TPR"/>
    <property type="match status" value="1"/>
</dbReference>
<keyword evidence="6" id="KW-0508">mRNA splicing</keyword>
<dbReference type="EMBL" id="CAACVS010000126">
    <property type="protein sequence ID" value="VEU37474.1"/>
    <property type="molecule type" value="Genomic_DNA"/>
</dbReference>
<feature type="repeat" description="TPR" evidence="9">
    <location>
        <begin position="71"/>
        <end position="104"/>
    </location>
</feature>
<evidence type="ECO:0000259" key="12">
    <source>
        <dbReference type="Pfam" id="PF23233"/>
    </source>
</evidence>
<proteinExistence type="inferred from homology"/>
<evidence type="ECO:0000313" key="14">
    <source>
        <dbReference type="Proteomes" id="UP000291116"/>
    </source>
</evidence>
<dbReference type="FunFam" id="1.25.40.10:FF:000306">
    <property type="entry name" value="Cell cycle control protein cwf4"/>
    <property type="match status" value="1"/>
</dbReference>